<dbReference type="InterPro" id="IPR043151">
    <property type="entry name" value="BAH_sf"/>
</dbReference>
<feature type="region of interest" description="Disordered" evidence="7">
    <location>
        <begin position="119"/>
        <end position="187"/>
    </location>
</feature>
<dbReference type="Gene3D" id="1.10.8.60">
    <property type="match status" value="1"/>
</dbReference>
<dbReference type="Pfam" id="PF22606">
    <property type="entry name" value="Cdc6-ORC-like_ATPase_lid"/>
    <property type="match status" value="1"/>
</dbReference>
<evidence type="ECO:0000313" key="10">
    <source>
        <dbReference type="Proteomes" id="UP000886523"/>
    </source>
</evidence>
<dbReference type="Proteomes" id="UP000886523">
    <property type="component" value="Unassembled WGS sequence"/>
</dbReference>
<keyword evidence="6" id="KW-0067">ATP-binding</keyword>
<evidence type="ECO:0000256" key="4">
    <source>
        <dbReference type="ARBA" id="ARBA00023125"/>
    </source>
</evidence>
<evidence type="ECO:0000259" key="8">
    <source>
        <dbReference type="PROSITE" id="PS51038"/>
    </source>
</evidence>
<keyword evidence="5 6" id="KW-0539">Nucleus</keyword>
<feature type="domain" description="BAH" evidence="8">
    <location>
        <begin position="1"/>
        <end position="89"/>
    </location>
</feature>
<keyword evidence="3 6" id="KW-0235">DNA replication</keyword>
<evidence type="ECO:0000256" key="7">
    <source>
        <dbReference type="SAM" id="MobiDB-lite"/>
    </source>
</evidence>
<proteinExistence type="inferred from homology"/>
<dbReference type="Gene3D" id="2.30.30.490">
    <property type="match status" value="1"/>
</dbReference>
<evidence type="ECO:0000313" key="9">
    <source>
        <dbReference type="EMBL" id="KAF9511046.1"/>
    </source>
</evidence>
<dbReference type="SUPFAM" id="SSF52540">
    <property type="entry name" value="P-loop containing nucleoside triphosphate hydrolases"/>
    <property type="match status" value="1"/>
</dbReference>
<dbReference type="InterPro" id="IPR001025">
    <property type="entry name" value="BAH_dom"/>
</dbReference>
<accession>A0A9P6ASF9</accession>
<dbReference type="EMBL" id="MU129006">
    <property type="protein sequence ID" value="KAF9511046.1"/>
    <property type="molecule type" value="Genomic_DNA"/>
</dbReference>
<dbReference type="GO" id="GO:0003688">
    <property type="term" value="F:DNA replication origin binding"/>
    <property type="evidence" value="ECO:0007669"/>
    <property type="project" value="TreeGrafter"/>
</dbReference>
<dbReference type="InterPro" id="IPR027417">
    <property type="entry name" value="P-loop_NTPase"/>
</dbReference>
<dbReference type="GO" id="GO:0005524">
    <property type="term" value="F:ATP binding"/>
    <property type="evidence" value="ECO:0007669"/>
    <property type="project" value="UniProtKB-KW"/>
</dbReference>
<dbReference type="GO" id="GO:0003682">
    <property type="term" value="F:chromatin binding"/>
    <property type="evidence" value="ECO:0007669"/>
    <property type="project" value="InterPro"/>
</dbReference>
<keyword evidence="10" id="KW-1185">Reference proteome</keyword>
<dbReference type="InterPro" id="IPR050311">
    <property type="entry name" value="ORC1/CDC6"/>
</dbReference>
<dbReference type="GO" id="GO:0033314">
    <property type="term" value="P:mitotic DNA replication checkpoint signaling"/>
    <property type="evidence" value="ECO:0007669"/>
    <property type="project" value="TreeGrafter"/>
</dbReference>
<sequence length="554" mass="61465">MQPTTPRRPRVRVHWFVQPREMARVRAHRDHAANEIYYSLNSSAVISPSDLLDKCFVTNTITDRDDTNGRTFSCLSALDSVQGIFYVFDWNNHRAQVLQGPAVDPGAWKRRDRGGLISKYRDEDSQDDDDMTADLKTPTKSRKRVRGAPSSSEIEVHGLPASVSRTSPSESSARAPSPAAPTPHSKAALKARVETKRRRISQQVASQNTFTEAIDLGHLPKDARLRAMHVLHVGSRPEALPCREEEYTDILAKVLELLEEGAGGCLYISGVPGTGKTATRMAERGESNPFTYVEVNGLKIPEPSAAYGVLWGAFVVLMDELDQLVTKKQDVVYNFFNWPSLANSKLIVLAVANTMDLPERVMSGKVRSRLGMERVDFRPYSRSQLETIVNSRLVTATDGLEVKPQEVMDTDAVKFAAMKVSAISGDARRVLDICRRAVEVSHARNKAGPVGAKDVGLVITEMQNSPTAAYLRECSFHERIMLAATWKCLKRVGVSVIKWSECTELTLVLDSLTAARALLIEDPRKGVPDGDRKIMLNLEETEMLRVLGEWSIAL</sequence>
<comment type="function">
    <text evidence="6">Component of the origin recognition complex (ORC) that binds origins of replication. DNA-binding is ATP-dependent, however specific DNA sequences that define origins of replication have not been identified so far. ORC is required to assemble the pre-replication complex necessary to initiate DNA replication.</text>
</comment>
<comment type="similarity">
    <text evidence="2 6">Belongs to the ORC1 family.</text>
</comment>
<dbReference type="GO" id="GO:0006270">
    <property type="term" value="P:DNA replication initiation"/>
    <property type="evidence" value="ECO:0007669"/>
    <property type="project" value="TreeGrafter"/>
</dbReference>
<evidence type="ECO:0000256" key="2">
    <source>
        <dbReference type="ARBA" id="ARBA00008398"/>
    </source>
</evidence>
<reference evidence="9" key="1">
    <citation type="journal article" date="2020" name="Nat. Commun.">
        <title>Large-scale genome sequencing of mycorrhizal fungi provides insights into the early evolution of symbiotic traits.</title>
        <authorList>
            <person name="Miyauchi S."/>
            <person name="Kiss E."/>
            <person name="Kuo A."/>
            <person name="Drula E."/>
            <person name="Kohler A."/>
            <person name="Sanchez-Garcia M."/>
            <person name="Morin E."/>
            <person name="Andreopoulos B."/>
            <person name="Barry K.W."/>
            <person name="Bonito G."/>
            <person name="Buee M."/>
            <person name="Carver A."/>
            <person name="Chen C."/>
            <person name="Cichocki N."/>
            <person name="Clum A."/>
            <person name="Culley D."/>
            <person name="Crous P.W."/>
            <person name="Fauchery L."/>
            <person name="Girlanda M."/>
            <person name="Hayes R.D."/>
            <person name="Keri Z."/>
            <person name="LaButti K."/>
            <person name="Lipzen A."/>
            <person name="Lombard V."/>
            <person name="Magnuson J."/>
            <person name="Maillard F."/>
            <person name="Murat C."/>
            <person name="Nolan M."/>
            <person name="Ohm R.A."/>
            <person name="Pangilinan J."/>
            <person name="Pereira M.F."/>
            <person name="Perotto S."/>
            <person name="Peter M."/>
            <person name="Pfister S."/>
            <person name="Riley R."/>
            <person name="Sitrit Y."/>
            <person name="Stielow J.B."/>
            <person name="Szollosi G."/>
            <person name="Zifcakova L."/>
            <person name="Stursova M."/>
            <person name="Spatafora J.W."/>
            <person name="Tedersoo L."/>
            <person name="Vaario L.M."/>
            <person name="Yamada A."/>
            <person name="Yan M."/>
            <person name="Wang P."/>
            <person name="Xu J."/>
            <person name="Bruns T."/>
            <person name="Baldrian P."/>
            <person name="Vilgalys R."/>
            <person name="Dunand C."/>
            <person name="Henrissat B."/>
            <person name="Grigoriev I.V."/>
            <person name="Hibbett D."/>
            <person name="Nagy L.G."/>
            <person name="Martin F.M."/>
        </authorList>
    </citation>
    <scope>NUCLEOTIDE SEQUENCE</scope>
    <source>
        <strain evidence="9">UP504</strain>
    </source>
</reference>
<protein>
    <recommendedName>
        <fullName evidence="6">Origin recognition complex subunit 1</fullName>
    </recommendedName>
</protein>
<keyword evidence="4 6" id="KW-0238">DNA-binding</keyword>
<dbReference type="OrthoDB" id="1926878at2759"/>
<organism evidence="9 10">
    <name type="scientific">Hydnum rufescens UP504</name>
    <dbReference type="NCBI Taxonomy" id="1448309"/>
    <lineage>
        <taxon>Eukaryota</taxon>
        <taxon>Fungi</taxon>
        <taxon>Dikarya</taxon>
        <taxon>Basidiomycota</taxon>
        <taxon>Agaricomycotina</taxon>
        <taxon>Agaricomycetes</taxon>
        <taxon>Cantharellales</taxon>
        <taxon>Hydnaceae</taxon>
        <taxon>Hydnum</taxon>
    </lineage>
</organism>
<dbReference type="PANTHER" id="PTHR10763">
    <property type="entry name" value="CELL DIVISION CONTROL PROTEIN 6-RELATED"/>
    <property type="match status" value="1"/>
</dbReference>
<feature type="compositionally biased region" description="Low complexity" evidence="7">
    <location>
        <begin position="160"/>
        <end position="187"/>
    </location>
</feature>
<dbReference type="GO" id="GO:0005664">
    <property type="term" value="C:nuclear origin of replication recognition complex"/>
    <property type="evidence" value="ECO:0007669"/>
    <property type="project" value="TreeGrafter"/>
</dbReference>
<dbReference type="PANTHER" id="PTHR10763:SF23">
    <property type="entry name" value="ORIGIN RECOGNITION COMPLEX SUBUNIT 1"/>
    <property type="match status" value="1"/>
</dbReference>
<keyword evidence="6" id="KW-0547">Nucleotide-binding</keyword>
<dbReference type="InterPro" id="IPR054425">
    <property type="entry name" value="Cdc6_ORC1-like_ATPase_lid"/>
</dbReference>
<evidence type="ECO:0000256" key="5">
    <source>
        <dbReference type="ARBA" id="ARBA00023242"/>
    </source>
</evidence>
<comment type="subunit">
    <text evidence="6">ORC is composed of six subunits.</text>
</comment>
<gene>
    <name evidence="9" type="ORF">BS47DRAFT_1373169</name>
</gene>
<comment type="subcellular location">
    <subcellularLocation>
        <location evidence="1 6">Nucleus</location>
    </subcellularLocation>
</comment>
<dbReference type="AlphaFoldDB" id="A0A9P6ASF9"/>
<dbReference type="Pfam" id="PF00004">
    <property type="entry name" value="AAA"/>
    <property type="match status" value="1"/>
</dbReference>
<dbReference type="InterPro" id="IPR003959">
    <property type="entry name" value="ATPase_AAA_core"/>
</dbReference>
<dbReference type="PROSITE" id="PS51038">
    <property type="entry name" value="BAH"/>
    <property type="match status" value="1"/>
</dbReference>
<evidence type="ECO:0000256" key="6">
    <source>
        <dbReference type="RuleBase" id="RU365058"/>
    </source>
</evidence>
<evidence type="ECO:0000256" key="1">
    <source>
        <dbReference type="ARBA" id="ARBA00004123"/>
    </source>
</evidence>
<dbReference type="GO" id="GO:0016887">
    <property type="term" value="F:ATP hydrolysis activity"/>
    <property type="evidence" value="ECO:0007669"/>
    <property type="project" value="InterPro"/>
</dbReference>
<dbReference type="Gene3D" id="3.40.50.300">
    <property type="entry name" value="P-loop containing nucleotide triphosphate hydrolases"/>
    <property type="match status" value="2"/>
</dbReference>
<evidence type="ECO:0000256" key="3">
    <source>
        <dbReference type="ARBA" id="ARBA00022705"/>
    </source>
</evidence>
<comment type="caution">
    <text evidence="9">The sequence shown here is derived from an EMBL/GenBank/DDBJ whole genome shotgun (WGS) entry which is preliminary data.</text>
</comment>
<name>A0A9P6ASF9_9AGAM</name>